<dbReference type="Proteomes" id="UP000761411">
    <property type="component" value="Unassembled WGS sequence"/>
</dbReference>
<evidence type="ECO:0000313" key="8">
    <source>
        <dbReference type="EMBL" id="MBS8263769.1"/>
    </source>
</evidence>
<comment type="catalytic activity">
    <reaction evidence="3">
        <text>(2S)-3-sulfolactaldehyde + NAD(+) + H2O = (2S)-3-sulfolactate + NADH + 2 H(+)</text>
        <dbReference type="Rhea" id="RHEA:47932"/>
        <dbReference type="ChEBI" id="CHEBI:15377"/>
        <dbReference type="ChEBI" id="CHEBI:15378"/>
        <dbReference type="ChEBI" id="CHEBI:57540"/>
        <dbReference type="ChEBI" id="CHEBI:57945"/>
        <dbReference type="ChEBI" id="CHEBI:61289"/>
        <dbReference type="ChEBI" id="CHEBI:90109"/>
        <dbReference type="EC" id="1.2.1.97"/>
    </reaction>
    <physiologicalReaction direction="left-to-right" evidence="3">
        <dbReference type="Rhea" id="RHEA:47933"/>
    </physiologicalReaction>
</comment>
<dbReference type="AlphaFoldDB" id="A0A944GVQ4"/>
<accession>A0A944GVQ4</accession>
<dbReference type="FunFam" id="3.40.309.10:FF:000009">
    <property type="entry name" value="Aldehyde dehydrogenase A"/>
    <property type="match status" value="1"/>
</dbReference>
<protein>
    <recommendedName>
        <fullName evidence="6">3-sulfolactaldehyde dehydrogenase</fullName>
        <ecNumber evidence="5">1.2.1.97</ecNumber>
    </recommendedName>
</protein>
<name>A0A944GVQ4_9BACI</name>
<keyword evidence="2" id="KW-0560">Oxidoreductase</keyword>
<dbReference type="EMBL" id="QTKX01000001">
    <property type="protein sequence ID" value="MBS8263769.1"/>
    <property type="molecule type" value="Genomic_DNA"/>
</dbReference>
<dbReference type="InterPro" id="IPR016162">
    <property type="entry name" value="Ald_DH_N"/>
</dbReference>
<dbReference type="Gene3D" id="3.40.309.10">
    <property type="entry name" value="Aldehyde Dehydrogenase, Chain A, domain 2"/>
    <property type="match status" value="1"/>
</dbReference>
<evidence type="ECO:0000259" key="7">
    <source>
        <dbReference type="Pfam" id="PF00171"/>
    </source>
</evidence>
<comment type="caution">
    <text evidence="8">The sequence shown here is derived from an EMBL/GenBank/DDBJ whole genome shotgun (WGS) entry which is preliminary data.</text>
</comment>
<dbReference type="GO" id="GO:0008911">
    <property type="term" value="F:lactaldehyde dehydrogenase (NAD+) activity"/>
    <property type="evidence" value="ECO:0007669"/>
    <property type="project" value="TreeGrafter"/>
</dbReference>
<gene>
    <name evidence="8" type="ORF">DYI25_04840</name>
</gene>
<proteinExistence type="inferred from homology"/>
<evidence type="ECO:0000256" key="6">
    <source>
        <dbReference type="ARBA" id="ARBA00067277"/>
    </source>
</evidence>
<evidence type="ECO:0000256" key="3">
    <source>
        <dbReference type="ARBA" id="ARBA00050326"/>
    </source>
</evidence>
<evidence type="ECO:0000256" key="4">
    <source>
        <dbReference type="ARBA" id="ARBA00054572"/>
    </source>
</evidence>
<dbReference type="InterPro" id="IPR016163">
    <property type="entry name" value="Ald_DH_C"/>
</dbReference>
<feature type="domain" description="Aldehyde dehydrogenase" evidence="7">
    <location>
        <begin position="16"/>
        <end position="472"/>
    </location>
</feature>
<evidence type="ECO:0000313" key="9">
    <source>
        <dbReference type="Proteomes" id="UP000761411"/>
    </source>
</evidence>
<dbReference type="InterPro" id="IPR051020">
    <property type="entry name" value="ALDH-related_metabolic_enz"/>
</dbReference>
<dbReference type="FunFam" id="3.40.605.10:FF:000007">
    <property type="entry name" value="NAD/NADP-dependent betaine aldehyde dehydrogenase"/>
    <property type="match status" value="1"/>
</dbReference>
<dbReference type="SUPFAM" id="SSF53720">
    <property type="entry name" value="ALDH-like"/>
    <property type="match status" value="1"/>
</dbReference>
<sequence length="476" mass="52541">MMKIASIINGAERIDGSGEKMEVRNPYSGELVAEMFLADEKEMEEAIENSRQTFQQKMKTMPAHERADILLRASELLEEKKEEFAEIIAMEAGKPLKHSRAEIMRSIQILRFSSELSKHTAGEVVPMDAALRGDNRMGMVKRVPMGVIGAITPFNFPLNLSLHKIAPAIAAGNTVIFKPAEKTPVSAYMLAKLFKDAGLPDGALNLVLSTGKTAGTTLVPHKDVPKITFTGSLTVGKIIRDTAGFKKVTMELGSNSPNIVFEDADIDDAVDRLVNAAFGYSGQVCVSAQRIYVQQGIYDEFLKKYIEATNQMKIGDPLEEETDFGPMIDENAAKRIQEWVEEARDQGATVETGGERKGTMMHPTIITNVKKDMKVVREEAFAPIVTVIPFKTEEEAVENTNDSIYGLQAGVFTKDISRAYRVADSLEMGGVWINDSSVYRQDNYPYGGVKLSGLGREGVKYAMEEMTEMKFIGARL</sequence>
<dbReference type="PANTHER" id="PTHR42991:SF1">
    <property type="entry name" value="ALDEHYDE DEHYDROGENASE"/>
    <property type="match status" value="1"/>
</dbReference>
<dbReference type="PANTHER" id="PTHR42991">
    <property type="entry name" value="ALDEHYDE DEHYDROGENASE"/>
    <property type="match status" value="1"/>
</dbReference>
<evidence type="ECO:0000256" key="2">
    <source>
        <dbReference type="ARBA" id="ARBA00023002"/>
    </source>
</evidence>
<dbReference type="InterPro" id="IPR015590">
    <property type="entry name" value="Aldehyde_DH_dom"/>
</dbReference>
<organism evidence="8 9">
    <name type="scientific">Mesobacillus boroniphilus</name>
    <dbReference type="NCBI Taxonomy" id="308892"/>
    <lineage>
        <taxon>Bacteria</taxon>
        <taxon>Bacillati</taxon>
        <taxon>Bacillota</taxon>
        <taxon>Bacilli</taxon>
        <taxon>Bacillales</taxon>
        <taxon>Bacillaceae</taxon>
        <taxon>Mesobacillus</taxon>
    </lineage>
</organism>
<evidence type="ECO:0000256" key="5">
    <source>
        <dbReference type="ARBA" id="ARBA00066984"/>
    </source>
</evidence>
<comment type="similarity">
    <text evidence="1">Belongs to the aldehyde dehydrogenase family.</text>
</comment>
<keyword evidence="9" id="KW-1185">Reference proteome</keyword>
<dbReference type="Pfam" id="PF00171">
    <property type="entry name" value="Aldedh"/>
    <property type="match status" value="1"/>
</dbReference>
<reference evidence="8 9" key="1">
    <citation type="journal article" date="2021" name="Microorganisms">
        <title>Bacterial Dimethylsulfoniopropionate Biosynthesis in the East China Sea.</title>
        <authorList>
            <person name="Liu J."/>
            <person name="Zhang Y."/>
            <person name="Liu J."/>
            <person name="Zhong H."/>
            <person name="Williams B.T."/>
            <person name="Zheng Y."/>
            <person name="Curson A.R.J."/>
            <person name="Sun C."/>
            <person name="Sun H."/>
            <person name="Song D."/>
            <person name="Wagner Mackenzie B."/>
            <person name="Bermejo Martinez A."/>
            <person name="Todd J.D."/>
            <person name="Zhang X.H."/>
        </authorList>
    </citation>
    <scope>NUCLEOTIDE SEQUENCE [LARGE SCALE GENOMIC DNA]</scope>
    <source>
        <strain evidence="8 9">ESS08</strain>
    </source>
</reference>
<dbReference type="CDD" id="cd07149">
    <property type="entry name" value="ALDH_y4uC"/>
    <property type="match status" value="1"/>
</dbReference>
<dbReference type="Gene3D" id="3.40.605.10">
    <property type="entry name" value="Aldehyde Dehydrogenase, Chain A, domain 1"/>
    <property type="match status" value="1"/>
</dbReference>
<evidence type="ECO:0000256" key="1">
    <source>
        <dbReference type="ARBA" id="ARBA00009986"/>
    </source>
</evidence>
<dbReference type="EC" id="1.2.1.97" evidence="5"/>
<comment type="function">
    <text evidence="4">Part of the sulfo-TAL (or sulfo-SFT) pathway, a D-sulfoquinovose degradation pathway that produces sulfolactate (SL). Catalyzes the oxidation of 3-sulfolactaldehyde (SLA) to sulfolactate (SL).</text>
</comment>
<dbReference type="InterPro" id="IPR016161">
    <property type="entry name" value="Ald_DH/histidinol_DH"/>
</dbReference>